<organism evidence="1 2">
    <name type="scientific">Gemmata massiliana</name>
    <dbReference type="NCBI Taxonomy" id="1210884"/>
    <lineage>
        <taxon>Bacteria</taxon>
        <taxon>Pseudomonadati</taxon>
        <taxon>Planctomycetota</taxon>
        <taxon>Planctomycetia</taxon>
        <taxon>Gemmatales</taxon>
        <taxon>Gemmataceae</taxon>
        <taxon>Gemmata</taxon>
    </lineage>
</organism>
<sequence>MTEELKTKVCKTCETEKPLSEFSGCGFTRDRRQPNCKPCHERRMRAGRVAGAAKREILASAHSETSVTDARVGCEPVPIPYPGFEEIPKGMCDGRVMAKALANHAVMTLNARPDHPNRARIADAIQNQSQIADMDDEQYLSHQLYEANPVHKLTQDEKLQCIRALPLDIVRKLFPHV</sequence>
<dbReference type="RefSeq" id="WP_162672171.1">
    <property type="nucleotide sequence ID" value="NZ_LR593886.1"/>
</dbReference>
<name>A0A6P2DFA9_9BACT</name>
<reference evidence="1 2" key="1">
    <citation type="submission" date="2019-05" db="EMBL/GenBank/DDBJ databases">
        <authorList>
            <consortium name="Science for Life Laboratories"/>
        </authorList>
    </citation>
    <scope>NUCLEOTIDE SEQUENCE [LARGE SCALE GENOMIC DNA]</scope>
    <source>
        <strain evidence="1">Soil9</strain>
    </source>
</reference>
<keyword evidence="2" id="KW-1185">Reference proteome</keyword>
<accession>A0A6P2DFA9</accession>
<evidence type="ECO:0000313" key="2">
    <source>
        <dbReference type="Proteomes" id="UP000464178"/>
    </source>
</evidence>
<dbReference type="Proteomes" id="UP000464178">
    <property type="component" value="Chromosome"/>
</dbReference>
<protein>
    <submittedName>
        <fullName evidence="1">Uncharacterized protein</fullName>
    </submittedName>
</protein>
<dbReference type="EMBL" id="LR593886">
    <property type="protein sequence ID" value="VTS00435.1"/>
    <property type="molecule type" value="Genomic_DNA"/>
</dbReference>
<dbReference type="KEGG" id="gms:SOIL9_81850"/>
<evidence type="ECO:0000313" key="1">
    <source>
        <dbReference type="EMBL" id="VTS00435.1"/>
    </source>
</evidence>
<dbReference type="AlphaFoldDB" id="A0A6P2DFA9"/>
<gene>
    <name evidence="1" type="ORF">SOIL9_81850</name>
</gene>
<proteinExistence type="predicted"/>